<reference evidence="2 3" key="1">
    <citation type="submission" date="2015-09" db="EMBL/GenBank/DDBJ databases">
        <authorList>
            <consortium name="Pathogen Informatics"/>
        </authorList>
    </citation>
    <scope>NUCLEOTIDE SEQUENCE [LARGE SCALE GENOMIC DNA]</scope>
    <source>
        <strain evidence="2 3">2789STDY5608823</strain>
    </source>
</reference>
<feature type="region of interest" description="Disordered" evidence="1">
    <location>
        <begin position="113"/>
        <end position="159"/>
    </location>
</feature>
<sequence>MRRANYERESETVAFSGFLNAERQRILAAATPERRAQMEAAEESRAVYRAWNAVCSGTREGRHVTGLRYLPESNELLVYLDSPSWTQEMTLLREIIRARMERVGAHVDGLVFKTTAPGHTPPAAKERLRPAVAERPPAPHADLSEAERTEIERQVAPIEDQKLREALENAMRASAEWAKGVQGKKEP</sequence>
<proteinExistence type="predicted"/>
<feature type="compositionally biased region" description="Basic and acidic residues" evidence="1">
    <location>
        <begin position="142"/>
        <end position="159"/>
    </location>
</feature>
<dbReference type="Pfam" id="PF05258">
    <property type="entry name" value="DciA"/>
    <property type="match status" value="1"/>
</dbReference>
<dbReference type="RefSeq" id="WP_055287306.1">
    <property type="nucleotide sequence ID" value="NZ_CYYP01000016.1"/>
</dbReference>
<organism evidence="2 3">
    <name type="scientific">Collinsella aerofaciens</name>
    <dbReference type="NCBI Taxonomy" id="74426"/>
    <lineage>
        <taxon>Bacteria</taxon>
        <taxon>Bacillati</taxon>
        <taxon>Actinomycetota</taxon>
        <taxon>Coriobacteriia</taxon>
        <taxon>Coriobacteriales</taxon>
        <taxon>Coriobacteriaceae</taxon>
        <taxon>Collinsella</taxon>
    </lineage>
</organism>
<dbReference type="InterPro" id="IPR007922">
    <property type="entry name" value="DciA-like"/>
</dbReference>
<accession>A0A174FG23</accession>
<evidence type="ECO:0000313" key="3">
    <source>
        <dbReference type="Proteomes" id="UP000095468"/>
    </source>
</evidence>
<dbReference type="Proteomes" id="UP000095468">
    <property type="component" value="Unassembled WGS sequence"/>
</dbReference>
<protein>
    <recommendedName>
        <fullName evidence="4">DUF721 domain-containing protein</fullName>
    </recommendedName>
</protein>
<evidence type="ECO:0000313" key="2">
    <source>
        <dbReference type="EMBL" id="CUO48467.1"/>
    </source>
</evidence>
<name>A0A174FG23_9ACTN</name>
<evidence type="ECO:0008006" key="4">
    <source>
        <dbReference type="Google" id="ProtNLM"/>
    </source>
</evidence>
<gene>
    <name evidence="2" type="ORF">ERS852381_01681</name>
</gene>
<evidence type="ECO:0000256" key="1">
    <source>
        <dbReference type="SAM" id="MobiDB-lite"/>
    </source>
</evidence>
<dbReference type="EMBL" id="CYYP01000016">
    <property type="protein sequence ID" value="CUO48467.1"/>
    <property type="molecule type" value="Genomic_DNA"/>
</dbReference>
<dbReference type="AlphaFoldDB" id="A0A174FG23"/>